<protein>
    <submittedName>
        <fullName evidence="5">Integrase</fullName>
    </submittedName>
</protein>
<keyword evidence="2" id="KW-0238">DNA-binding</keyword>
<dbReference type="PANTHER" id="PTHR30349">
    <property type="entry name" value="PHAGE INTEGRASE-RELATED"/>
    <property type="match status" value="1"/>
</dbReference>
<dbReference type="GO" id="GO:0015074">
    <property type="term" value="P:DNA integration"/>
    <property type="evidence" value="ECO:0007669"/>
    <property type="project" value="InterPro"/>
</dbReference>
<dbReference type="InterPro" id="IPR025269">
    <property type="entry name" value="SAM-like_dom"/>
</dbReference>
<evidence type="ECO:0000313" key="7">
    <source>
        <dbReference type="Proteomes" id="UP000245370"/>
    </source>
</evidence>
<keyword evidence="7" id="KW-1185">Reference proteome</keyword>
<dbReference type="Pfam" id="PF13102">
    <property type="entry name" value="Phage_int_SAM_5"/>
    <property type="match status" value="1"/>
</dbReference>
<dbReference type="SUPFAM" id="SSF56349">
    <property type="entry name" value="DNA breaking-rejoining enzymes"/>
    <property type="match status" value="1"/>
</dbReference>
<name>A0A2U2XDV0_9FLAO</name>
<dbReference type="Proteomes" id="UP000245370">
    <property type="component" value="Unassembled WGS sequence"/>
</dbReference>
<dbReference type="AlphaFoldDB" id="A0A2U2XDV0"/>
<accession>A0A2U2XDV0</accession>
<evidence type="ECO:0000256" key="2">
    <source>
        <dbReference type="ARBA" id="ARBA00023125"/>
    </source>
</evidence>
<comment type="similarity">
    <text evidence="1">Belongs to the 'phage' integrase family.</text>
</comment>
<dbReference type="Gene3D" id="1.10.443.10">
    <property type="entry name" value="Intergrase catalytic core"/>
    <property type="match status" value="1"/>
</dbReference>
<organism evidence="5 7">
    <name type="scientific">Brumimicrobium oceani</name>
    <dbReference type="NCBI Taxonomy" id="2100725"/>
    <lineage>
        <taxon>Bacteria</taxon>
        <taxon>Pseudomonadati</taxon>
        <taxon>Bacteroidota</taxon>
        <taxon>Flavobacteriia</taxon>
        <taxon>Flavobacteriales</taxon>
        <taxon>Crocinitomicaceae</taxon>
        <taxon>Brumimicrobium</taxon>
    </lineage>
</organism>
<dbReference type="PANTHER" id="PTHR30349:SF64">
    <property type="entry name" value="PROPHAGE INTEGRASE INTD-RELATED"/>
    <property type="match status" value="1"/>
</dbReference>
<dbReference type="CDD" id="cd01185">
    <property type="entry name" value="INTN1_C_like"/>
    <property type="match status" value="1"/>
</dbReference>
<evidence type="ECO:0000313" key="6">
    <source>
        <dbReference type="EMBL" id="PWH85977.1"/>
    </source>
</evidence>
<dbReference type="GO" id="GO:0003677">
    <property type="term" value="F:DNA binding"/>
    <property type="evidence" value="ECO:0007669"/>
    <property type="project" value="UniProtKB-KW"/>
</dbReference>
<comment type="caution">
    <text evidence="5">The sequence shown here is derived from an EMBL/GenBank/DDBJ whole genome shotgun (WGS) entry which is preliminary data.</text>
</comment>
<evidence type="ECO:0000256" key="1">
    <source>
        <dbReference type="ARBA" id="ARBA00008857"/>
    </source>
</evidence>
<evidence type="ECO:0000259" key="4">
    <source>
        <dbReference type="PROSITE" id="PS51898"/>
    </source>
</evidence>
<dbReference type="InterPro" id="IPR013762">
    <property type="entry name" value="Integrase-like_cat_sf"/>
</dbReference>
<proteinExistence type="inferred from homology"/>
<dbReference type="InterPro" id="IPR002104">
    <property type="entry name" value="Integrase_catalytic"/>
</dbReference>
<sequence>MKNSKVNSFSTLLWGNKNRINKSGEIPIYLRITVNGKRAEISTNRFVDKNAWLPSAQRVKDKAKGAIQINGYLDMLRGKVLEAYNKLLAANDEITAKKIKSIVAGKPIQSKTTQKTILDALDYHNKKMEEKVTIGQTAKKTYTRYVITKKKVVAFMKHQYKIKDKPLSELRLRFVTEFEHYLLTQDNLHTNTAHKYIKNLKTVMNMSVGLDWISSNPFNNFRCSYIAPKREVLTQEEVDRIRFKNISIKRLAEVRDVFKFCCYTGFAYADIYEFEYDAIIKGIDGGSWLKTNRKKTGVKESVPLLPVALEIIQKYREHPYCLNKNRLLPVNSNQRYNGYLKEIADICSINKKITSHIARHTFATKITLSNGVPIETVSSMLGHSSIRTTQIYAKVIESETKATNNFKYSCVIGIIINKGKQTYAYCSLIER</sequence>
<dbReference type="InterPro" id="IPR010998">
    <property type="entry name" value="Integrase_recombinase_N"/>
</dbReference>
<dbReference type="OrthoDB" id="1493636at2"/>
<dbReference type="Gene3D" id="1.10.150.130">
    <property type="match status" value="1"/>
</dbReference>
<dbReference type="PROSITE" id="PS51898">
    <property type="entry name" value="TYR_RECOMBINASE"/>
    <property type="match status" value="1"/>
</dbReference>
<dbReference type="EMBL" id="QFRJ01000004">
    <property type="protein sequence ID" value="PWH85953.1"/>
    <property type="molecule type" value="Genomic_DNA"/>
</dbReference>
<dbReference type="RefSeq" id="WP_109359230.1">
    <property type="nucleotide sequence ID" value="NZ_QFRJ01000004.1"/>
</dbReference>
<feature type="domain" description="Tyr recombinase" evidence="4">
    <location>
        <begin position="228"/>
        <end position="405"/>
    </location>
</feature>
<reference evidence="5 7" key="1">
    <citation type="submission" date="2018-05" db="EMBL/GenBank/DDBJ databases">
        <title>Brumimicrobium oceani sp. nov., isolated from coastal sediment.</title>
        <authorList>
            <person name="Kou Y."/>
        </authorList>
    </citation>
    <scope>NUCLEOTIDE SEQUENCE [LARGE SCALE GENOMIC DNA]</scope>
    <source>
        <strain evidence="5 7">C305</strain>
    </source>
</reference>
<gene>
    <name evidence="5" type="ORF">DIT68_07645</name>
    <name evidence="6" type="ORF">DIT68_07780</name>
</gene>
<evidence type="ECO:0000313" key="5">
    <source>
        <dbReference type="EMBL" id="PWH85953.1"/>
    </source>
</evidence>
<dbReference type="EMBL" id="QFRJ01000004">
    <property type="protein sequence ID" value="PWH85977.1"/>
    <property type="molecule type" value="Genomic_DNA"/>
</dbReference>
<dbReference type="GO" id="GO:0006310">
    <property type="term" value="P:DNA recombination"/>
    <property type="evidence" value="ECO:0007669"/>
    <property type="project" value="UniProtKB-KW"/>
</dbReference>
<evidence type="ECO:0000256" key="3">
    <source>
        <dbReference type="ARBA" id="ARBA00023172"/>
    </source>
</evidence>
<dbReference type="InterPro" id="IPR035386">
    <property type="entry name" value="Arm-DNA-bind_5"/>
</dbReference>
<dbReference type="Pfam" id="PF00589">
    <property type="entry name" value="Phage_integrase"/>
    <property type="match status" value="1"/>
</dbReference>
<reference evidence="5 7" key="2">
    <citation type="submission" date="2018-05" db="EMBL/GenBank/DDBJ databases">
        <authorList>
            <person name="Lanie J.A."/>
            <person name="Ng W.-L."/>
            <person name="Kazmierczak K.M."/>
            <person name="Andrzejewski T.M."/>
            <person name="Davidsen T.M."/>
            <person name="Wayne K.J."/>
            <person name="Tettelin H."/>
            <person name="Glass J.I."/>
            <person name="Rusch D."/>
            <person name="Podicherti R."/>
            <person name="Tsui H.-C.T."/>
            <person name="Winkler M.E."/>
        </authorList>
    </citation>
    <scope>NUCLEOTIDE SEQUENCE [LARGE SCALE GENOMIC DNA]</scope>
    <source>
        <strain evidence="5 7">C305</strain>
    </source>
</reference>
<dbReference type="Pfam" id="PF17293">
    <property type="entry name" value="Arm-DNA-bind_5"/>
    <property type="match status" value="1"/>
</dbReference>
<dbReference type="InterPro" id="IPR050090">
    <property type="entry name" value="Tyrosine_recombinase_XerCD"/>
</dbReference>
<keyword evidence="3" id="KW-0233">DNA recombination</keyword>
<dbReference type="InterPro" id="IPR011010">
    <property type="entry name" value="DNA_brk_join_enz"/>
</dbReference>